<dbReference type="EMBL" id="JBHSMT010000028">
    <property type="protein sequence ID" value="MFC5475487.1"/>
    <property type="molecule type" value="Genomic_DNA"/>
</dbReference>
<keyword evidence="9" id="KW-1185">Reference proteome</keyword>
<evidence type="ECO:0000256" key="7">
    <source>
        <dbReference type="SAM" id="Phobius"/>
    </source>
</evidence>
<keyword evidence="4 7" id="KW-0812">Transmembrane</keyword>
<dbReference type="PANTHER" id="PTHR30065:SF1">
    <property type="entry name" value="SURFACE PRESENTATION OF ANTIGENS PROTEIN SPAR"/>
    <property type="match status" value="1"/>
</dbReference>
<evidence type="ECO:0000256" key="4">
    <source>
        <dbReference type="ARBA" id="ARBA00022692"/>
    </source>
</evidence>
<dbReference type="Pfam" id="PF01311">
    <property type="entry name" value="Bac_export_1"/>
    <property type="match status" value="1"/>
</dbReference>
<comment type="similarity">
    <text evidence="2">Belongs to the FliR/MopE/SpaR family.</text>
</comment>
<keyword evidence="5 7" id="KW-1133">Transmembrane helix</keyword>
<comment type="subcellular location">
    <subcellularLocation>
        <location evidence="1">Cell membrane</location>
        <topology evidence="1">Multi-pass membrane protein</topology>
    </subcellularLocation>
</comment>
<dbReference type="Proteomes" id="UP001596045">
    <property type="component" value="Unassembled WGS sequence"/>
</dbReference>
<organism evidence="8 9">
    <name type="scientific">Paraherbaspirillum soli</name>
    <dbReference type="NCBI Taxonomy" id="631222"/>
    <lineage>
        <taxon>Bacteria</taxon>
        <taxon>Pseudomonadati</taxon>
        <taxon>Pseudomonadota</taxon>
        <taxon>Betaproteobacteria</taxon>
        <taxon>Burkholderiales</taxon>
        <taxon>Oxalobacteraceae</taxon>
        <taxon>Paraherbaspirillum</taxon>
    </lineage>
</organism>
<accession>A0ABW0ME35</accession>
<comment type="caution">
    <text evidence="8">The sequence shown here is derived from an EMBL/GenBank/DDBJ whole genome shotgun (WGS) entry which is preliminary data.</text>
</comment>
<keyword evidence="8" id="KW-0966">Cell projection</keyword>
<dbReference type="PRINTS" id="PR00953">
    <property type="entry name" value="TYPE3IMRPROT"/>
</dbReference>
<feature type="transmembrane region" description="Helical" evidence="7">
    <location>
        <begin position="220"/>
        <end position="238"/>
    </location>
</feature>
<sequence>MVINVWADWAVAVFLLSARLSSVLTFAPPFSMLNAPLRVRVLLAVGLSACLVSSGPVPDLIGMATGALVQSLCIELAIGLVMVFALQAAFGSLYFIGRVMDVQAGFGLAMIIDPATKGQSPLFGTLLALAAGMVFFSVNGHHDFLRLFAGLYDALPVGSLSVQMMPERAIAYMGTVFGLALAAGAAVLIVLFLLDIGIAFMSRTLPQMNVLLFGLQIKTVTSLLVLAACFGLLSPVLLRIQQTALRFIAEVFAQ</sequence>
<keyword evidence="3" id="KW-1003">Cell membrane</keyword>
<evidence type="ECO:0000256" key="1">
    <source>
        <dbReference type="ARBA" id="ARBA00004651"/>
    </source>
</evidence>
<keyword evidence="6 7" id="KW-0472">Membrane</keyword>
<reference evidence="9" key="1">
    <citation type="journal article" date="2019" name="Int. J. Syst. Evol. Microbiol.">
        <title>The Global Catalogue of Microorganisms (GCM) 10K type strain sequencing project: providing services to taxonomists for standard genome sequencing and annotation.</title>
        <authorList>
            <consortium name="The Broad Institute Genomics Platform"/>
            <consortium name="The Broad Institute Genome Sequencing Center for Infectious Disease"/>
            <person name="Wu L."/>
            <person name="Ma J."/>
        </authorList>
    </citation>
    <scope>NUCLEOTIDE SEQUENCE [LARGE SCALE GENOMIC DNA]</scope>
    <source>
        <strain evidence="9">JCM 17066</strain>
    </source>
</reference>
<feature type="transmembrane region" description="Helical" evidence="7">
    <location>
        <begin position="118"/>
        <end position="138"/>
    </location>
</feature>
<gene>
    <name evidence="8" type="ORF">ACFPM8_16115</name>
</gene>
<evidence type="ECO:0000313" key="9">
    <source>
        <dbReference type="Proteomes" id="UP001596045"/>
    </source>
</evidence>
<evidence type="ECO:0000313" key="8">
    <source>
        <dbReference type="EMBL" id="MFC5475487.1"/>
    </source>
</evidence>
<evidence type="ECO:0000256" key="3">
    <source>
        <dbReference type="ARBA" id="ARBA00022475"/>
    </source>
</evidence>
<evidence type="ECO:0000256" key="2">
    <source>
        <dbReference type="ARBA" id="ARBA00009772"/>
    </source>
</evidence>
<feature type="transmembrane region" description="Helical" evidence="7">
    <location>
        <begin position="77"/>
        <end position="97"/>
    </location>
</feature>
<dbReference type="RefSeq" id="WP_378998826.1">
    <property type="nucleotide sequence ID" value="NZ_JBHSMT010000028.1"/>
</dbReference>
<feature type="transmembrane region" description="Helical" evidence="7">
    <location>
        <begin position="6"/>
        <end position="27"/>
    </location>
</feature>
<feature type="transmembrane region" description="Helical" evidence="7">
    <location>
        <begin position="169"/>
        <end position="200"/>
    </location>
</feature>
<proteinExistence type="inferred from homology"/>
<feature type="transmembrane region" description="Helical" evidence="7">
    <location>
        <begin position="39"/>
        <end position="57"/>
    </location>
</feature>
<name>A0ABW0ME35_9BURK</name>
<keyword evidence="8" id="KW-0969">Cilium</keyword>
<evidence type="ECO:0000256" key="6">
    <source>
        <dbReference type="ARBA" id="ARBA00023136"/>
    </source>
</evidence>
<dbReference type="InterPro" id="IPR002010">
    <property type="entry name" value="T3SS_IM_R"/>
</dbReference>
<keyword evidence="8" id="KW-0282">Flagellum</keyword>
<dbReference type="PANTHER" id="PTHR30065">
    <property type="entry name" value="FLAGELLAR BIOSYNTHETIC PROTEIN FLIR"/>
    <property type="match status" value="1"/>
</dbReference>
<protein>
    <submittedName>
        <fullName evidence="8">Flagellar biosynthetic protein FliR</fullName>
    </submittedName>
</protein>
<evidence type="ECO:0000256" key="5">
    <source>
        <dbReference type="ARBA" id="ARBA00022989"/>
    </source>
</evidence>